<sequence length="309" mass="35339">MKNALNKVINVPSFQQRYEEVKRNILANQEVQEFLKTHENVLTEDVIERSLPALQEFTNQAHKCCGSGGTATCTNYVNGFIPKLRLGNQIIVVDYIPCSQRIIEEEQREIEKMIRSFHMPKDALTANIESMDINTPGRIRIADFVADFINEIREKQTIPSKGLYIHGGFGVGKSFILGAIANELAAMKVQTVLMYVPEFLRELKESIDDSTIKQKIEYIKKAPVLMLDDFGAESMTSWARDEIFSTILNYRMSEKKPIFISSNFNYDELEYHLANSQKGDYERIKAARMMERIKSLTIPVPLDGTNRRG</sequence>
<dbReference type="PANTHER" id="PTHR30050:SF8">
    <property type="entry name" value="PRIMOSOMAL PROTEIN DNAI"/>
    <property type="match status" value="1"/>
</dbReference>
<evidence type="ECO:0000313" key="3">
    <source>
        <dbReference type="Proteomes" id="UP000272238"/>
    </source>
</evidence>
<dbReference type="Gene3D" id="3.40.50.300">
    <property type="entry name" value="P-loop containing nucleotide triphosphate hydrolases"/>
    <property type="match status" value="1"/>
</dbReference>
<dbReference type="InterPro" id="IPR027417">
    <property type="entry name" value="P-loop_NTPase"/>
</dbReference>
<evidence type="ECO:0000313" key="2">
    <source>
        <dbReference type="EMBL" id="RKQ20210.1"/>
    </source>
</evidence>
<dbReference type="Pfam" id="PF07319">
    <property type="entry name" value="DnaI_N"/>
    <property type="match status" value="1"/>
</dbReference>
<dbReference type="PANTHER" id="PTHR30050">
    <property type="entry name" value="CHROMOSOMAL REPLICATION INITIATOR PROTEIN DNAA"/>
    <property type="match status" value="1"/>
</dbReference>
<reference evidence="2 3" key="1">
    <citation type="journal article" date="2016" name="Antonie Van Leeuwenhoek">
        <title>Lysinibacillus endophyticus sp. nov., an indole-3-acetic acid producing endophytic bacterium isolated from corn root (Zea mays cv. Xinken-5).</title>
        <authorList>
            <person name="Yu J."/>
            <person name="Guan X."/>
            <person name="Liu C."/>
            <person name="Xiang W."/>
            <person name="Yu Z."/>
            <person name="Liu X."/>
            <person name="Wang G."/>
        </authorList>
    </citation>
    <scope>NUCLEOTIDE SEQUENCE [LARGE SCALE GENOMIC DNA]</scope>
    <source>
        <strain evidence="2 3">DSM 100506</strain>
    </source>
</reference>
<comment type="caution">
    <text evidence="2">The sequence shown here is derived from an EMBL/GenBank/DDBJ whole genome shotgun (WGS) entry which is preliminary data.</text>
</comment>
<proteinExistence type="predicted"/>
<dbReference type="InterPro" id="IPR013317">
    <property type="entry name" value="DnaA_dom"/>
</dbReference>
<evidence type="ECO:0000259" key="1">
    <source>
        <dbReference type="SMART" id="SM00382"/>
    </source>
</evidence>
<dbReference type="SUPFAM" id="SSF52540">
    <property type="entry name" value="P-loop containing nucleoside triphosphate hydrolases"/>
    <property type="match status" value="1"/>
</dbReference>
<dbReference type="OrthoDB" id="61127at2"/>
<dbReference type="GO" id="GO:0006260">
    <property type="term" value="P:DNA replication"/>
    <property type="evidence" value="ECO:0007669"/>
    <property type="project" value="TreeGrafter"/>
</dbReference>
<dbReference type="SMART" id="SM00382">
    <property type="entry name" value="AAA"/>
    <property type="match status" value="1"/>
</dbReference>
<dbReference type="AlphaFoldDB" id="A0A494ZBN2"/>
<dbReference type="Pfam" id="PF00308">
    <property type="entry name" value="Bac_DnaA"/>
    <property type="match status" value="1"/>
</dbReference>
<dbReference type="CDD" id="cd00009">
    <property type="entry name" value="AAA"/>
    <property type="match status" value="1"/>
</dbReference>
<name>A0A494ZBN2_9BACL</name>
<dbReference type="InterPro" id="IPR003593">
    <property type="entry name" value="AAA+_ATPase"/>
</dbReference>
<dbReference type="NCBIfam" id="NF006505">
    <property type="entry name" value="PRK08939.1"/>
    <property type="match status" value="1"/>
</dbReference>
<feature type="domain" description="AAA+ ATPase" evidence="1">
    <location>
        <begin position="159"/>
        <end position="304"/>
    </location>
</feature>
<gene>
    <name evidence="2" type="primary">dnaI</name>
    <name evidence="2" type="ORF">D8M03_00525</name>
</gene>
<dbReference type="InterPro" id="IPR009928">
    <property type="entry name" value="DnaI_N"/>
</dbReference>
<dbReference type="Proteomes" id="UP000272238">
    <property type="component" value="Unassembled WGS sequence"/>
</dbReference>
<keyword evidence="3" id="KW-1185">Reference proteome</keyword>
<organism evidence="2 3">
    <name type="scientific">Ureibacillus endophyticus</name>
    <dbReference type="NCBI Taxonomy" id="1978490"/>
    <lineage>
        <taxon>Bacteria</taxon>
        <taxon>Bacillati</taxon>
        <taxon>Bacillota</taxon>
        <taxon>Bacilli</taxon>
        <taxon>Bacillales</taxon>
        <taxon>Caryophanaceae</taxon>
        <taxon>Ureibacillus</taxon>
    </lineage>
</organism>
<accession>A0A494ZBN2</accession>
<dbReference type="EMBL" id="RBZN01000001">
    <property type="protein sequence ID" value="RKQ20210.1"/>
    <property type="molecule type" value="Genomic_DNA"/>
</dbReference>
<protein>
    <submittedName>
        <fullName evidence="2">Primosomal protein DnaI</fullName>
    </submittedName>
</protein>